<dbReference type="Proteomes" id="UP000839052">
    <property type="component" value="Chromosome"/>
</dbReference>
<evidence type="ECO:0000313" key="3">
    <source>
        <dbReference type="EMBL" id="CAG9933476.1"/>
    </source>
</evidence>
<dbReference type="EMBL" id="OU912926">
    <property type="protein sequence ID" value="CAG9933476.1"/>
    <property type="molecule type" value="Genomic_DNA"/>
</dbReference>
<proteinExistence type="predicted"/>
<evidence type="ECO:0000259" key="2">
    <source>
        <dbReference type="Pfam" id="PF07589"/>
    </source>
</evidence>
<evidence type="ECO:0000313" key="4">
    <source>
        <dbReference type="Proteomes" id="UP000839052"/>
    </source>
</evidence>
<keyword evidence="4" id="KW-1185">Reference proteome</keyword>
<dbReference type="InterPro" id="IPR013424">
    <property type="entry name" value="Ice-binding_C"/>
</dbReference>
<feature type="signal peptide" evidence="1">
    <location>
        <begin position="1"/>
        <end position="27"/>
    </location>
</feature>
<feature type="domain" description="Ice-binding protein C-terminal" evidence="2">
    <location>
        <begin position="263"/>
        <end position="287"/>
    </location>
</feature>
<sequence length="290" mass="29412">MFTLHKKLLIGVAGIALAMGATSQAVAVPTFTVDTSAVDGGASNLVTGDAFLGTSSELIHFNSTTTILTSSSASGWLNFSEIDLTNAPVAAIGVLGTYNLFLTFNLTNTWNGTNYTLDTLNFTVYGNSLNGTAGDMFTNASAAGTGTEATHTYVAGTEVVLGTGELVNGTAVLNSGGAALNALTSFEVCNGVGTAQDGLGGSKTNSACTGNTGSLYFSSPNPFYSLAFNSFNNTANGTTYGTDASGNIITAVNAAHGNVTFQSVPEPETLALLGVGLLGMGVSLRKRKFS</sequence>
<name>A0ABM8Z0T9_9PROT</name>
<reference evidence="3 4" key="1">
    <citation type="submission" date="2021-10" db="EMBL/GenBank/DDBJ databases">
        <authorList>
            <person name="Koch H."/>
        </authorList>
    </citation>
    <scope>NUCLEOTIDE SEQUENCE [LARGE SCALE GENOMIC DNA]</scope>
    <source>
        <strain evidence="3">6680</strain>
    </source>
</reference>
<protein>
    <submittedName>
        <fullName evidence="3">PEP-CTERM protein-sorting domain-containing protein</fullName>
    </submittedName>
</protein>
<dbReference type="NCBIfam" id="NF033554">
    <property type="entry name" value="floc_PepA"/>
    <property type="match status" value="1"/>
</dbReference>
<dbReference type="RefSeq" id="WP_239797250.1">
    <property type="nucleotide sequence ID" value="NZ_OU912926.1"/>
</dbReference>
<organism evidence="3 4">
    <name type="scientific">Candidatus Nitrotoga arctica</name>
    <dbReference type="NCBI Taxonomy" id="453162"/>
    <lineage>
        <taxon>Bacteria</taxon>
        <taxon>Pseudomonadati</taxon>
        <taxon>Pseudomonadota</taxon>
        <taxon>Betaproteobacteria</taxon>
        <taxon>Nitrosomonadales</taxon>
        <taxon>Gallionellaceae</taxon>
        <taxon>Candidatus Nitrotoga</taxon>
    </lineage>
</organism>
<gene>
    <name evidence="3" type="ORF">NTG6680_2227</name>
</gene>
<evidence type="ECO:0000256" key="1">
    <source>
        <dbReference type="SAM" id="SignalP"/>
    </source>
</evidence>
<feature type="chain" id="PRO_5045040560" evidence="1">
    <location>
        <begin position="28"/>
        <end position="290"/>
    </location>
</feature>
<accession>A0ABM8Z0T9</accession>
<dbReference type="Pfam" id="PF07589">
    <property type="entry name" value="PEP-CTERM"/>
    <property type="match status" value="1"/>
</dbReference>
<keyword evidence="1" id="KW-0732">Signal</keyword>
<dbReference type="NCBIfam" id="TIGR02595">
    <property type="entry name" value="PEP_CTERM"/>
    <property type="match status" value="1"/>
</dbReference>